<dbReference type="KEGG" id="pco:PHACADRAFT_124134"/>
<dbReference type="AlphaFoldDB" id="K5VTB3"/>
<dbReference type="SUPFAM" id="SSF82171">
    <property type="entry name" value="DPP6 N-terminal domain-like"/>
    <property type="match status" value="1"/>
</dbReference>
<feature type="domain" description="Peptidase S9 prolyl oligopeptidase catalytic" evidence="1">
    <location>
        <begin position="433"/>
        <end position="638"/>
    </location>
</feature>
<dbReference type="InParanoid" id="K5VTB3"/>
<gene>
    <name evidence="2" type="ORF">PHACADRAFT_124134</name>
</gene>
<dbReference type="Gene3D" id="2.120.10.30">
    <property type="entry name" value="TolB, C-terminal domain"/>
    <property type="match status" value="1"/>
</dbReference>
<dbReference type="Pfam" id="PF00326">
    <property type="entry name" value="Peptidase_S9"/>
    <property type="match status" value="1"/>
</dbReference>
<dbReference type="PANTHER" id="PTHR43056">
    <property type="entry name" value="PEPTIDASE S9 PROLYL OLIGOPEPTIDASE"/>
    <property type="match status" value="1"/>
</dbReference>
<dbReference type="GO" id="GO:0008236">
    <property type="term" value="F:serine-type peptidase activity"/>
    <property type="evidence" value="ECO:0007669"/>
    <property type="project" value="InterPro"/>
</dbReference>
<keyword evidence="3" id="KW-1185">Reference proteome</keyword>
<dbReference type="GeneID" id="18907986"/>
<reference evidence="2 3" key="1">
    <citation type="journal article" date="2012" name="BMC Genomics">
        <title>Comparative genomics of the white-rot fungi, Phanerochaete carnosa and P. chrysosporium, to elucidate the genetic basis of the distinct wood types they colonize.</title>
        <authorList>
            <person name="Suzuki H."/>
            <person name="MacDonald J."/>
            <person name="Syed K."/>
            <person name="Salamov A."/>
            <person name="Hori C."/>
            <person name="Aerts A."/>
            <person name="Henrissat B."/>
            <person name="Wiebenga A."/>
            <person name="vanKuyk P.A."/>
            <person name="Barry K."/>
            <person name="Lindquist E."/>
            <person name="LaButti K."/>
            <person name="Lapidus A."/>
            <person name="Lucas S."/>
            <person name="Coutinho P."/>
            <person name="Gong Y."/>
            <person name="Samejima M."/>
            <person name="Mahadevan R."/>
            <person name="Abou-Zaid M."/>
            <person name="de Vries R.P."/>
            <person name="Igarashi K."/>
            <person name="Yadav J.S."/>
            <person name="Grigoriev I.V."/>
            <person name="Master E.R."/>
        </authorList>
    </citation>
    <scope>NUCLEOTIDE SEQUENCE [LARGE SCALE GENOMIC DNA]</scope>
    <source>
        <strain evidence="2 3">HHB-10118-sp</strain>
    </source>
</reference>
<dbReference type="PANTHER" id="PTHR43056:SF5">
    <property type="entry name" value="PEPTIDASE S9 PROLYL OLIGOPEPTIDASE CATALYTIC DOMAIN-CONTAINING PROTEIN"/>
    <property type="match status" value="1"/>
</dbReference>
<dbReference type="InterPro" id="IPR029058">
    <property type="entry name" value="AB_hydrolase_fold"/>
</dbReference>
<dbReference type="GO" id="GO:0006508">
    <property type="term" value="P:proteolysis"/>
    <property type="evidence" value="ECO:0007669"/>
    <property type="project" value="InterPro"/>
</dbReference>
<dbReference type="OrthoDB" id="43744at2759"/>
<dbReference type="InterPro" id="IPR011042">
    <property type="entry name" value="6-blade_b-propeller_TolB-like"/>
</dbReference>
<organism evidence="2 3">
    <name type="scientific">Phanerochaete carnosa (strain HHB-10118-sp)</name>
    <name type="common">White-rot fungus</name>
    <name type="synonym">Peniophora carnosa</name>
    <dbReference type="NCBI Taxonomy" id="650164"/>
    <lineage>
        <taxon>Eukaryota</taxon>
        <taxon>Fungi</taxon>
        <taxon>Dikarya</taxon>
        <taxon>Basidiomycota</taxon>
        <taxon>Agaricomycotina</taxon>
        <taxon>Agaricomycetes</taxon>
        <taxon>Polyporales</taxon>
        <taxon>Phanerochaetaceae</taxon>
        <taxon>Phanerochaete</taxon>
    </lineage>
</organism>
<name>K5VTB3_PHACS</name>
<sequence length="640" mass="71084">MKSPQSYGTWKSPVSTEMITQEALTFEDLVVDALRGRLYHTEKRPSDPRLIIVDTERKQDVIGDQYHARSIINGYGGRVMAAKDNNIFFTNIPDFRIYKATDGHCEAISPARPEWRFGDLDIHPTQGIVVCVREDHTNPAASAVQTSLVALDTEKGSVTTIAEGWDFYADPTFSPDGQRIAYTRWNHPDSAFHSMQLVVADVVASDGGIALANEVVVAGEPGKSIAQQPQWLSDDSLMFIYDISGWGQPWKFTIGASARPILRSPIAEDFSEAHWFHGTSTYAVLSPALAICSALSGGLTKLYVLDTDHGSLGQLDNPYPVLKQVRALSETSVAFVGSKADQGSAIIRLTLLPELSGSWNTKFEVVVPSTAVDLSTDYMPRPQSLLLSDDQGRSLHALYFPPTSPDFEGLPGEKPPAVVSFHAGPNYRPSAGFDWIRLLYTSRGWAWIEVMFGGSTGFGREYQHRLEGQFGIRDVNDVKDATQQIIELGLIDPRRIALRGGTSGGYGVLRSLILHPDLYAAGTSYFGLIDLRTIHEATQKFQMHYAKHLVGGYPDEIPEAYRERSPRYDAEAIKNPVLLIYGKLSPQVPFTQIEEFARTIVSQGHRAEVLALENEGHRMRDTKIWRTCFQTELDFFEKIV</sequence>
<proteinExistence type="predicted"/>
<dbReference type="SUPFAM" id="SSF53474">
    <property type="entry name" value="alpha/beta-Hydrolases"/>
    <property type="match status" value="1"/>
</dbReference>
<evidence type="ECO:0000259" key="1">
    <source>
        <dbReference type="Pfam" id="PF00326"/>
    </source>
</evidence>
<dbReference type="Gene3D" id="3.40.50.1820">
    <property type="entry name" value="alpha/beta hydrolase"/>
    <property type="match status" value="1"/>
</dbReference>
<dbReference type="EMBL" id="JH930473">
    <property type="protein sequence ID" value="EKM54758.1"/>
    <property type="molecule type" value="Genomic_DNA"/>
</dbReference>
<accession>K5VTB3</accession>
<evidence type="ECO:0000313" key="3">
    <source>
        <dbReference type="Proteomes" id="UP000008370"/>
    </source>
</evidence>
<evidence type="ECO:0000313" key="2">
    <source>
        <dbReference type="EMBL" id="EKM54758.1"/>
    </source>
</evidence>
<dbReference type="RefSeq" id="XP_007397438.1">
    <property type="nucleotide sequence ID" value="XM_007397376.1"/>
</dbReference>
<dbReference type="InterPro" id="IPR050585">
    <property type="entry name" value="Xaa-Pro_dipeptidyl-ppase/CocE"/>
</dbReference>
<dbReference type="InterPro" id="IPR001375">
    <property type="entry name" value="Peptidase_S9_cat"/>
</dbReference>
<dbReference type="Proteomes" id="UP000008370">
    <property type="component" value="Unassembled WGS sequence"/>
</dbReference>
<protein>
    <recommendedName>
        <fullName evidence="1">Peptidase S9 prolyl oligopeptidase catalytic domain-containing protein</fullName>
    </recommendedName>
</protein>
<dbReference type="HOGENOM" id="CLU_012236_1_0_1"/>